<comment type="caution">
    <text evidence="4">The sequence shown here is derived from an EMBL/GenBank/DDBJ whole genome shotgun (WGS) entry which is preliminary data.</text>
</comment>
<evidence type="ECO:0000313" key="4">
    <source>
        <dbReference type="EMBL" id="PZR13235.1"/>
    </source>
</evidence>
<feature type="signal peptide" evidence="3">
    <location>
        <begin position="1"/>
        <end position="19"/>
    </location>
</feature>
<reference evidence="4 5" key="1">
    <citation type="submission" date="2017-08" db="EMBL/GenBank/DDBJ databases">
        <title>Infants hospitalized years apart are colonized by the same room-sourced microbial strains.</title>
        <authorList>
            <person name="Brooks B."/>
            <person name="Olm M.R."/>
            <person name="Firek B.A."/>
            <person name="Baker R."/>
            <person name="Thomas B.C."/>
            <person name="Morowitz M.J."/>
            <person name="Banfield J.F."/>
        </authorList>
    </citation>
    <scope>NUCLEOTIDE SEQUENCE [LARGE SCALE GENOMIC DNA]</scope>
    <source>
        <strain evidence="4">S2_003_000_R2_14</strain>
    </source>
</reference>
<evidence type="ECO:0000256" key="3">
    <source>
        <dbReference type="SAM" id="SignalP"/>
    </source>
</evidence>
<evidence type="ECO:0008006" key="6">
    <source>
        <dbReference type="Google" id="ProtNLM"/>
    </source>
</evidence>
<dbReference type="Pfam" id="PF03938">
    <property type="entry name" value="OmpH"/>
    <property type="match status" value="1"/>
</dbReference>
<dbReference type="PANTHER" id="PTHR35089:SF1">
    <property type="entry name" value="CHAPERONE PROTEIN SKP"/>
    <property type="match status" value="1"/>
</dbReference>
<evidence type="ECO:0000256" key="2">
    <source>
        <dbReference type="ARBA" id="ARBA00022729"/>
    </source>
</evidence>
<dbReference type="GO" id="GO:0051082">
    <property type="term" value="F:unfolded protein binding"/>
    <property type="evidence" value="ECO:0007669"/>
    <property type="project" value="InterPro"/>
</dbReference>
<dbReference type="PANTHER" id="PTHR35089">
    <property type="entry name" value="CHAPERONE PROTEIN SKP"/>
    <property type="match status" value="1"/>
</dbReference>
<dbReference type="InterPro" id="IPR005632">
    <property type="entry name" value="Chaperone_Skp"/>
</dbReference>
<dbReference type="Gene3D" id="3.30.910.20">
    <property type="entry name" value="Skp domain"/>
    <property type="match status" value="1"/>
</dbReference>
<dbReference type="EMBL" id="QFQP01000010">
    <property type="protein sequence ID" value="PZR13235.1"/>
    <property type="molecule type" value="Genomic_DNA"/>
</dbReference>
<protein>
    <recommendedName>
        <fullName evidence="6">Outer membrane protein H</fullName>
    </recommendedName>
</protein>
<evidence type="ECO:0000313" key="5">
    <source>
        <dbReference type="Proteomes" id="UP000249061"/>
    </source>
</evidence>
<proteinExistence type="inferred from homology"/>
<dbReference type="Proteomes" id="UP000249061">
    <property type="component" value="Unassembled WGS sequence"/>
</dbReference>
<accession>A0A2W5TPI1</accession>
<evidence type="ECO:0000256" key="1">
    <source>
        <dbReference type="ARBA" id="ARBA00009091"/>
    </source>
</evidence>
<dbReference type="SUPFAM" id="SSF111384">
    <property type="entry name" value="OmpH-like"/>
    <property type="match status" value="1"/>
</dbReference>
<dbReference type="AlphaFoldDB" id="A0A2W5TPI1"/>
<sequence length="185" mass="20267">MSFKSVVSALVLVGSAAHAAEFKAAYVDIQRAVQEVDEGKAAKNRLQSLADSKQKAFEKEKAALQAEVDAYTKQKPTMDDKVASAKEMELQKKTYEFAQKAEKLRTELAESERKELGSIFPKLETLLGQIAQREGLTMVFDRSSSGLAWAPPSLDLTNELIRMYNQQYKAAGGAKKDAPAAPAKP</sequence>
<dbReference type="GO" id="GO:0005829">
    <property type="term" value="C:cytosol"/>
    <property type="evidence" value="ECO:0007669"/>
    <property type="project" value="TreeGrafter"/>
</dbReference>
<name>A0A2W5TPI1_9BACT</name>
<dbReference type="InterPro" id="IPR024930">
    <property type="entry name" value="Skp_dom_sf"/>
</dbReference>
<keyword evidence="2 3" id="KW-0732">Signal</keyword>
<feature type="chain" id="PRO_5016008469" description="Outer membrane protein H" evidence="3">
    <location>
        <begin position="20"/>
        <end position="185"/>
    </location>
</feature>
<organism evidence="4 5">
    <name type="scientific">Archangium gephyra</name>
    <dbReference type="NCBI Taxonomy" id="48"/>
    <lineage>
        <taxon>Bacteria</taxon>
        <taxon>Pseudomonadati</taxon>
        <taxon>Myxococcota</taxon>
        <taxon>Myxococcia</taxon>
        <taxon>Myxococcales</taxon>
        <taxon>Cystobacterineae</taxon>
        <taxon>Archangiaceae</taxon>
        <taxon>Archangium</taxon>
    </lineage>
</organism>
<comment type="similarity">
    <text evidence="1">Belongs to the Skp family.</text>
</comment>
<gene>
    <name evidence="4" type="ORF">DI536_13190</name>
</gene>
<dbReference type="GO" id="GO:0050821">
    <property type="term" value="P:protein stabilization"/>
    <property type="evidence" value="ECO:0007669"/>
    <property type="project" value="TreeGrafter"/>
</dbReference>
<dbReference type="SMART" id="SM00935">
    <property type="entry name" value="OmpH"/>
    <property type="match status" value="1"/>
</dbReference>